<comment type="caution">
    <text evidence="8">The sequence shown here is derived from an EMBL/GenBank/DDBJ whole genome shotgun (WGS) entry which is preliminary data.</text>
</comment>
<keyword evidence="5" id="KW-0862">Zinc</keyword>
<dbReference type="Gene3D" id="3.30.40.10">
    <property type="entry name" value="Zinc/RING finger domain, C3HC4 (zinc finger)"/>
    <property type="match status" value="1"/>
</dbReference>
<dbReference type="PANTHER" id="PTHR10044:SF174">
    <property type="entry name" value="DEATH-ASSOCIATED INHIBITOR OF APOPTOSIS 1"/>
    <property type="match status" value="1"/>
</dbReference>
<dbReference type="GO" id="GO:0006915">
    <property type="term" value="P:apoptotic process"/>
    <property type="evidence" value="ECO:0007669"/>
    <property type="project" value="UniProtKB-KW"/>
</dbReference>
<dbReference type="CDD" id="cd00022">
    <property type="entry name" value="BIR"/>
    <property type="match status" value="2"/>
</dbReference>
<keyword evidence="4 6" id="KW-0863">Zinc-finger</keyword>
<evidence type="ECO:0000313" key="8">
    <source>
        <dbReference type="EMBL" id="KAL1131906.1"/>
    </source>
</evidence>
<dbReference type="Pfam" id="PF00653">
    <property type="entry name" value="BIR"/>
    <property type="match status" value="2"/>
</dbReference>
<dbReference type="InterPro" id="IPR050784">
    <property type="entry name" value="IAP"/>
</dbReference>
<organism evidence="8 9">
    <name type="scientific">Ranatra chinensis</name>
    <dbReference type="NCBI Taxonomy" id="642074"/>
    <lineage>
        <taxon>Eukaryota</taxon>
        <taxon>Metazoa</taxon>
        <taxon>Ecdysozoa</taxon>
        <taxon>Arthropoda</taxon>
        <taxon>Hexapoda</taxon>
        <taxon>Insecta</taxon>
        <taxon>Pterygota</taxon>
        <taxon>Neoptera</taxon>
        <taxon>Paraneoptera</taxon>
        <taxon>Hemiptera</taxon>
        <taxon>Heteroptera</taxon>
        <taxon>Panheteroptera</taxon>
        <taxon>Nepomorpha</taxon>
        <taxon>Nepidae</taxon>
        <taxon>Ranatrinae</taxon>
        <taxon>Ranatra</taxon>
    </lineage>
</organism>
<sequence length="308" mass="33996">MAAAGFYYLKRGDVVRCIFCGVEVGQWVDGDDPMVDHRKWSPACKFVRSPNSVGNIPIEEGPTEDDNCGFDTCGPYGVIPSPNNSKDEPLNLENLGVQKSHPPSFPAYSTYESRLQSYKLWPISLKLRPEMLSDAGFFYTGIGDKTICFHCGGGLKDWEETDEPWVEHARWFSKCIFILLMKGKDFVDEVSGKKLLQNFKDNSQKGHGLSSSTSDLEKQSASTEMASTSLCNNRNDDINDDVNLISGSCSKNNRGNDATLCKICYMNDVSVVFLPCGHLVACVRCAASLTACAVCRKPFTATIRAYLS</sequence>
<evidence type="ECO:0000256" key="5">
    <source>
        <dbReference type="ARBA" id="ARBA00022833"/>
    </source>
</evidence>
<dbReference type="PROSITE" id="PS01282">
    <property type="entry name" value="BIR_REPEAT_1"/>
    <property type="match status" value="1"/>
</dbReference>
<dbReference type="CDD" id="cd16510">
    <property type="entry name" value="RING-HC_IAPs"/>
    <property type="match status" value="1"/>
</dbReference>
<feature type="domain" description="RING-type" evidence="7">
    <location>
        <begin position="261"/>
        <end position="296"/>
    </location>
</feature>
<accession>A0ABD0YKV9</accession>
<evidence type="ECO:0000256" key="2">
    <source>
        <dbReference type="ARBA" id="ARBA00022703"/>
    </source>
</evidence>
<keyword evidence="2" id="KW-0053">Apoptosis</keyword>
<evidence type="ECO:0000256" key="3">
    <source>
        <dbReference type="ARBA" id="ARBA00022723"/>
    </source>
</evidence>
<dbReference type="Proteomes" id="UP001558652">
    <property type="component" value="Unassembled WGS sequence"/>
</dbReference>
<reference evidence="8 9" key="1">
    <citation type="submission" date="2024-07" db="EMBL/GenBank/DDBJ databases">
        <title>Chromosome-level genome assembly of the water stick insect Ranatra chinensis (Heteroptera: Nepidae).</title>
        <authorList>
            <person name="Liu X."/>
        </authorList>
    </citation>
    <scope>NUCLEOTIDE SEQUENCE [LARGE SCALE GENOMIC DNA]</scope>
    <source>
        <strain evidence="8">Cailab_2021Rc</strain>
        <tissue evidence="8">Muscle</tissue>
    </source>
</reference>
<dbReference type="Pfam" id="PF13920">
    <property type="entry name" value="zf-C3HC4_3"/>
    <property type="match status" value="1"/>
</dbReference>
<evidence type="ECO:0000313" key="9">
    <source>
        <dbReference type="Proteomes" id="UP001558652"/>
    </source>
</evidence>
<gene>
    <name evidence="8" type="ORF">AAG570_011517</name>
</gene>
<comment type="similarity">
    <text evidence="1">Belongs to the IAP family.</text>
</comment>
<protein>
    <recommendedName>
        <fullName evidence="7">RING-type domain-containing protein</fullName>
    </recommendedName>
</protein>
<dbReference type="FunFam" id="1.10.1170.10:FF:000003">
    <property type="entry name" value="E3 ubiquitin-protein ligase XIAP"/>
    <property type="match status" value="1"/>
</dbReference>
<name>A0ABD0YKV9_9HEMI</name>
<dbReference type="InterPro" id="IPR001370">
    <property type="entry name" value="BIR_rpt"/>
</dbReference>
<dbReference type="FunFam" id="1.10.1170.10:FF:000002">
    <property type="entry name" value="Baculoviral IAP repeat containing 7"/>
    <property type="match status" value="1"/>
</dbReference>
<evidence type="ECO:0000256" key="6">
    <source>
        <dbReference type="PROSITE-ProRule" id="PRU00175"/>
    </source>
</evidence>
<dbReference type="SMART" id="SM00184">
    <property type="entry name" value="RING"/>
    <property type="match status" value="1"/>
</dbReference>
<dbReference type="PROSITE" id="PS50089">
    <property type="entry name" value="ZF_RING_2"/>
    <property type="match status" value="1"/>
</dbReference>
<dbReference type="EMBL" id="JBFDAA010000006">
    <property type="protein sequence ID" value="KAL1131906.1"/>
    <property type="molecule type" value="Genomic_DNA"/>
</dbReference>
<dbReference type="SMART" id="SM00238">
    <property type="entry name" value="BIR"/>
    <property type="match status" value="2"/>
</dbReference>
<dbReference type="SUPFAM" id="SSF57924">
    <property type="entry name" value="Inhibitor of apoptosis (IAP) repeat"/>
    <property type="match status" value="2"/>
</dbReference>
<dbReference type="PANTHER" id="PTHR10044">
    <property type="entry name" value="INHIBITOR OF APOPTOSIS"/>
    <property type="match status" value="1"/>
</dbReference>
<keyword evidence="9" id="KW-1185">Reference proteome</keyword>
<evidence type="ECO:0000256" key="4">
    <source>
        <dbReference type="ARBA" id="ARBA00022771"/>
    </source>
</evidence>
<dbReference type="AlphaFoldDB" id="A0ABD0YKV9"/>
<dbReference type="Gene3D" id="1.10.1170.10">
    <property type="entry name" value="Inhibitor Of Apoptosis Protein (2mihbC-IAP-1), Chain A"/>
    <property type="match status" value="2"/>
</dbReference>
<evidence type="ECO:0000256" key="1">
    <source>
        <dbReference type="ARBA" id="ARBA00006672"/>
    </source>
</evidence>
<evidence type="ECO:0000259" key="7">
    <source>
        <dbReference type="PROSITE" id="PS50089"/>
    </source>
</evidence>
<dbReference type="PROSITE" id="PS50143">
    <property type="entry name" value="BIR_REPEAT_2"/>
    <property type="match status" value="2"/>
</dbReference>
<dbReference type="InterPro" id="IPR001841">
    <property type="entry name" value="Znf_RING"/>
</dbReference>
<dbReference type="InterPro" id="IPR013083">
    <property type="entry name" value="Znf_RING/FYVE/PHD"/>
</dbReference>
<proteinExistence type="inferred from homology"/>
<keyword evidence="3" id="KW-0479">Metal-binding</keyword>
<dbReference type="GO" id="GO:0008270">
    <property type="term" value="F:zinc ion binding"/>
    <property type="evidence" value="ECO:0007669"/>
    <property type="project" value="UniProtKB-KW"/>
</dbReference>